<evidence type="ECO:0000313" key="8">
    <source>
        <dbReference type="EMBL" id="PZC75032.1"/>
    </source>
</evidence>
<dbReference type="Proteomes" id="UP000249218">
    <property type="component" value="Unassembled WGS sequence"/>
</dbReference>
<evidence type="ECO:0000256" key="2">
    <source>
        <dbReference type="ARBA" id="ARBA00013012"/>
    </source>
</evidence>
<dbReference type="SMART" id="SM01329">
    <property type="entry name" value="Iso_dh"/>
    <property type="match status" value="1"/>
</dbReference>
<reference evidence="8 9" key="1">
    <citation type="journal article" date="2017" name="BMC Biol.">
        <title>Genomic innovations, transcriptional plasticity and gene loss underlying the evolution and divergence of two highly polyphagous and invasive Helicoverpa pest species.</title>
        <authorList>
            <person name="Pearce S.L."/>
            <person name="Clarke D.F."/>
            <person name="East P.D."/>
            <person name="Elfekih S."/>
            <person name="Gordon K.H."/>
            <person name="Jermiin L.S."/>
            <person name="McGaughran A."/>
            <person name="Oakeshott J.G."/>
            <person name="Papanikolaou A."/>
            <person name="Perera O.P."/>
            <person name="Rane R.V."/>
            <person name="Richards S."/>
            <person name="Tay W.T."/>
            <person name="Walsh T.K."/>
            <person name="Anderson A."/>
            <person name="Anderson C.J."/>
            <person name="Asgari S."/>
            <person name="Board P.G."/>
            <person name="Bretschneider A."/>
            <person name="Campbell P.M."/>
            <person name="Chertemps T."/>
            <person name="Christeller J.T."/>
            <person name="Coppin C.W."/>
            <person name="Downes S.J."/>
            <person name="Duan G."/>
            <person name="Farnsworth C.A."/>
            <person name="Good R.T."/>
            <person name="Han L.B."/>
            <person name="Han Y.C."/>
            <person name="Hatje K."/>
            <person name="Horne I."/>
            <person name="Huang Y.P."/>
            <person name="Hughes D.S."/>
            <person name="Jacquin-Joly E."/>
            <person name="James W."/>
            <person name="Jhangiani S."/>
            <person name="Kollmar M."/>
            <person name="Kuwar S.S."/>
            <person name="Li S."/>
            <person name="Liu N.Y."/>
            <person name="Maibeche M.T."/>
            <person name="Miller J.R."/>
            <person name="Montagne N."/>
            <person name="Perry T."/>
            <person name="Qu J."/>
            <person name="Song S.V."/>
            <person name="Sutton G.G."/>
            <person name="Vogel H."/>
            <person name="Walenz B.P."/>
            <person name="Xu W."/>
            <person name="Zhang H.J."/>
            <person name="Zou Z."/>
            <person name="Batterham P."/>
            <person name="Edwards O.R."/>
            <person name="Feyereisen R."/>
            <person name="Gibbs R.A."/>
            <person name="Heckel D.G."/>
            <person name="McGrath A."/>
            <person name="Robin C."/>
            <person name="Scherer S.E."/>
            <person name="Worley K.C."/>
            <person name="Wu Y.D."/>
        </authorList>
    </citation>
    <scope>NUCLEOTIDE SEQUENCE [LARGE SCALE GENOMIC DNA]</scope>
    <source>
        <strain evidence="8">Harm_GR_Male_#8</strain>
        <tissue evidence="8">Whole organism</tissue>
    </source>
</reference>
<sequence>MLSTCIKTLYDDVDVVTIRENTEEHEIVDGVVQSIKLITEEASMRVAEFAFVFAKENKRKKVTAVHKANIMRMSDGLFLRCCRDVANKYPDIKFEERYLDTVCLNMVQDPAKFDVLVMPNLYGDIMSDLCSGLVGGLGLTPSGNIGKNGALFESVHGTAPTIAGKDMANPTALLLSGVMMLRYMKLPEHAEKIEKATFRVLREGKVLTPDLGGKGTCSGYTAEIIKYLDMPADQASADSKEGSSGPC</sequence>
<keyword evidence="4" id="KW-0560">Oxidoreductase</keyword>
<dbReference type="GO" id="GO:0051287">
    <property type="term" value="F:NAD binding"/>
    <property type="evidence" value="ECO:0007669"/>
    <property type="project" value="InterPro"/>
</dbReference>
<dbReference type="AlphaFoldDB" id="A0A2W1BIY5"/>
<dbReference type="Pfam" id="PF00180">
    <property type="entry name" value="Iso_dh"/>
    <property type="match status" value="1"/>
</dbReference>
<proteinExistence type="inferred from homology"/>
<organism evidence="8 9">
    <name type="scientific">Helicoverpa armigera</name>
    <name type="common">Cotton bollworm</name>
    <name type="synonym">Heliothis armigera</name>
    <dbReference type="NCBI Taxonomy" id="29058"/>
    <lineage>
        <taxon>Eukaryota</taxon>
        <taxon>Metazoa</taxon>
        <taxon>Ecdysozoa</taxon>
        <taxon>Arthropoda</taxon>
        <taxon>Hexapoda</taxon>
        <taxon>Insecta</taxon>
        <taxon>Pterygota</taxon>
        <taxon>Neoptera</taxon>
        <taxon>Endopterygota</taxon>
        <taxon>Lepidoptera</taxon>
        <taxon>Glossata</taxon>
        <taxon>Ditrysia</taxon>
        <taxon>Noctuoidea</taxon>
        <taxon>Noctuidae</taxon>
        <taxon>Heliothinae</taxon>
        <taxon>Helicoverpa</taxon>
    </lineage>
</organism>
<dbReference type="EC" id="1.1.1.41" evidence="2"/>
<keyword evidence="9" id="KW-1185">Reference proteome</keyword>
<dbReference type="Gene3D" id="3.40.718.10">
    <property type="entry name" value="Isopropylmalate Dehydrogenase"/>
    <property type="match status" value="1"/>
</dbReference>
<evidence type="ECO:0000256" key="3">
    <source>
        <dbReference type="ARBA" id="ARBA00022532"/>
    </source>
</evidence>
<evidence type="ECO:0000259" key="7">
    <source>
        <dbReference type="SMART" id="SM01329"/>
    </source>
</evidence>
<feature type="domain" description="Isopropylmalate dehydrogenase-like" evidence="7">
    <location>
        <begin position="4"/>
        <end position="224"/>
    </location>
</feature>
<evidence type="ECO:0000313" key="9">
    <source>
        <dbReference type="Proteomes" id="UP000249218"/>
    </source>
</evidence>
<name>A0A2W1BIY5_HELAM</name>
<gene>
    <name evidence="8" type="primary">HaOG206803</name>
    <name evidence="8" type="ORF">B5X24_HaOG206803</name>
</gene>
<dbReference type="GO" id="GO:0005739">
    <property type="term" value="C:mitochondrion"/>
    <property type="evidence" value="ECO:0007669"/>
    <property type="project" value="TreeGrafter"/>
</dbReference>
<keyword evidence="3" id="KW-0816">Tricarboxylic acid cycle</keyword>
<dbReference type="GO" id="GO:0004449">
    <property type="term" value="F:isocitrate dehydrogenase (NAD+) activity"/>
    <property type="evidence" value="ECO:0007669"/>
    <property type="project" value="UniProtKB-EC"/>
</dbReference>
<dbReference type="InterPro" id="IPR024084">
    <property type="entry name" value="IsoPropMal-DH-like_dom"/>
</dbReference>
<dbReference type="PROSITE" id="PS00470">
    <property type="entry name" value="IDH_IMDH"/>
    <property type="match status" value="1"/>
</dbReference>
<dbReference type="OrthoDB" id="10261637at2759"/>
<protein>
    <recommendedName>
        <fullName evidence="2">isocitrate dehydrogenase (NAD(+))</fullName>
        <ecNumber evidence="2">1.1.1.41</ecNumber>
    </recommendedName>
    <alternativeName>
        <fullName evidence="6">Isocitric dehydrogenase subunit alpha</fullName>
    </alternativeName>
    <alternativeName>
        <fullName evidence="5">NAD(+)-specific ICDH subunit alpha</fullName>
    </alternativeName>
</protein>
<evidence type="ECO:0000256" key="4">
    <source>
        <dbReference type="ARBA" id="ARBA00023002"/>
    </source>
</evidence>
<dbReference type="EMBL" id="KZ150013">
    <property type="protein sequence ID" value="PZC75032.1"/>
    <property type="molecule type" value="Genomic_DNA"/>
</dbReference>
<dbReference type="GO" id="GO:0006102">
    <property type="term" value="P:isocitrate metabolic process"/>
    <property type="evidence" value="ECO:0007669"/>
    <property type="project" value="TreeGrafter"/>
</dbReference>
<accession>A0A2W1BIY5</accession>
<evidence type="ECO:0000256" key="5">
    <source>
        <dbReference type="ARBA" id="ARBA00042642"/>
    </source>
</evidence>
<dbReference type="GO" id="GO:0000287">
    <property type="term" value="F:magnesium ion binding"/>
    <property type="evidence" value="ECO:0007669"/>
    <property type="project" value="InterPro"/>
</dbReference>
<dbReference type="PANTHER" id="PTHR11835:SF34">
    <property type="entry name" value="ISOCITRATE DEHYDROGENASE [NAD] SUBUNIT ALPHA, MITOCHONDRIAL"/>
    <property type="match status" value="1"/>
</dbReference>
<evidence type="ECO:0000256" key="1">
    <source>
        <dbReference type="ARBA" id="ARBA00007769"/>
    </source>
</evidence>
<dbReference type="GO" id="GO:0006099">
    <property type="term" value="P:tricarboxylic acid cycle"/>
    <property type="evidence" value="ECO:0007669"/>
    <property type="project" value="UniProtKB-KW"/>
</dbReference>
<evidence type="ECO:0000256" key="6">
    <source>
        <dbReference type="ARBA" id="ARBA00042862"/>
    </source>
</evidence>
<dbReference type="PANTHER" id="PTHR11835">
    <property type="entry name" value="DECARBOXYLATING DEHYDROGENASES-ISOCITRATE, ISOPROPYLMALATE, TARTRATE"/>
    <property type="match status" value="1"/>
</dbReference>
<dbReference type="InterPro" id="IPR019818">
    <property type="entry name" value="IsoCit/isopropylmalate_DH_CS"/>
</dbReference>
<comment type="similarity">
    <text evidence="1">Belongs to the isocitrate and isopropylmalate dehydrogenases family.</text>
</comment>
<dbReference type="SUPFAM" id="SSF53659">
    <property type="entry name" value="Isocitrate/Isopropylmalate dehydrogenase-like"/>
    <property type="match status" value="1"/>
</dbReference>